<dbReference type="InterPro" id="IPR006179">
    <property type="entry name" value="5_nucleotidase/apyrase"/>
</dbReference>
<dbReference type="GO" id="GO:0030288">
    <property type="term" value="C:outer membrane-bounded periplasmic space"/>
    <property type="evidence" value="ECO:0007669"/>
    <property type="project" value="TreeGrafter"/>
</dbReference>
<evidence type="ECO:0000256" key="1">
    <source>
        <dbReference type="ARBA" id="ARBA00022729"/>
    </source>
</evidence>
<dbReference type="RefSeq" id="WP_120112576.1">
    <property type="nucleotide sequence ID" value="NZ_QXQB01000004.1"/>
</dbReference>
<protein>
    <submittedName>
        <fullName evidence="5">Bifunctional metallophosphatase/5'-nucleotidase</fullName>
    </submittedName>
</protein>
<dbReference type="PANTHER" id="PTHR11575">
    <property type="entry name" value="5'-NUCLEOTIDASE-RELATED"/>
    <property type="match status" value="1"/>
</dbReference>
<dbReference type="PRINTS" id="PR01607">
    <property type="entry name" value="APYRASEFAMLY"/>
</dbReference>
<dbReference type="AlphaFoldDB" id="A0A3A6PBL8"/>
<dbReference type="GO" id="GO:0008253">
    <property type="term" value="F:5'-nucleotidase activity"/>
    <property type="evidence" value="ECO:0007669"/>
    <property type="project" value="TreeGrafter"/>
</dbReference>
<dbReference type="InterPro" id="IPR029052">
    <property type="entry name" value="Metallo-depent_PP-like"/>
</dbReference>
<dbReference type="OrthoDB" id="9793179at2"/>
<dbReference type="EMBL" id="QXQB01000004">
    <property type="protein sequence ID" value="RJX37857.1"/>
    <property type="molecule type" value="Genomic_DNA"/>
</dbReference>
<evidence type="ECO:0000313" key="5">
    <source>
        <dbReference type="EMBL" id="RJX37857.1"/>
    </source>
</evidence>
<dbReference type="InterPro" id="IPR008334">
    <property type="entry name" value="5'-Nucleotdase_C"/>
</dbReference>
<organism evidence="5 6">
    <name type="scientific">Paenibacillus pinisoli</name>
    <dbReference type="NCBI Taxonomy" id="1276110"/>
    <lineage>
        <taxon>Bacteria</taxon>
        <taxon>Bacillati</taxon>
        <taxon>Bacillota</taxon>
        <taxon>Bacilli</taxon>
        <taxon>Bacillales</taxon>
        <taxon>Paenibacillaceae</taxon>
        <taxon>Paenibacillus</taxon>
    </lineage>
</organism>
<gene>
    <name evidence="5" type="ORF">D3P09_17315</name>
</gene>
<feature type="domain" description="Calcineurin-like phosphoesterase" evidence="3">
    <location>
        <begin position="11"/>
        <end position="208"/>
    </location>
</feature>
<keyword evidence="2" id="KW-0547">Nucleotide-binding</keyword>
<accession>A0A3A6PBL8</accession>
<dbReference type="Gene3D" id="3.90.780.10">
    <property type="entry name" value="5'-Nucleotidase, C-terminal domain"/>
    <property type="match status" value="1"/>
</dbReference>
<dbReference type="PANTHER" id="PTHR11575:SF23">
    <property type="entry name" value="5-NUCLEOTIDASE FAMILY PROTEIN"/>
    <property type="match status" value="1"/>
</dbReference>
<dbReference type="CDD" id="cd00845">
    <property type="entry name" value="MPP_UshA_N_like"/>
    <property type="match status" value="1"/>
</dbReference>
<dbReference type="InterPro" id="IPR036907">
    <property type="entry name" value="5'-Nucleotdase_C_sf"/>
</dbReference>
<dbReference type="Pfam" id="PF00149">
    <property type="entry name" value="Metallophos"/>
    <property type="match status" value="1"/>
</dbReference>
<dbReference type="GO" id="GO:0000166">
    <property type="term" value="F:nucleotide binding"/>
    <property type="evidence" value="ECO:0007669"/>
    <property type="project" value="UniProtKB-KW"/>
</dbReference>
<dbReference type="SUPFAM" id="SSF55816">
    <property type="entry name" value="5'-nucleotidase (syn. UDP-sugar hydrolase), C-terminal domain"/>
    <property type="match status" value="1"/>
</dbReference>
<dbReference type="Proteomes" id="UP000267798">
    <property type="component" value="Unassembled WGS sequence"/>
</dbReference>
<dbReference type="GO" id="GO:0009166">
    <property type="term" value="P:nucleotide catabolic process"/>
    <property type="evidence" value="ECO:0007669"/>
    <property type="project" value="InterPro"/>
</dbReference>
<keyword evidence="1" id="KW-0732">Signal</keyword>
<comment type="similarity">
    <text evidence="2">Belongs to the 5'-nucleotidase family.</text>
</comment>
<keyword evidence="6" id="KW-1185">Reference proteome</keyword>
<evidence type="ECO:0000256" key="2">
    <source>
        <dbReference type="RuleBase" id="RU362119"/>
    </source>
</evidence>
<dbReference type="SUPFAM" id="SSF56300">
    <property type="entry name" value="Metallo-dependent phosphatases"/>
    <property type="match status" value="1"/>
</dbReference>
<dbReference type="Gene3D" id="3.60.21.10">
    <property type="match status" value="1"/>
</dbReference>
<dbReference type="InterPro" id="IPR004843">
    <property type="entry name" value="Calcineurin-like_PHP"/>
</dbReference>
<feature type="domain" description="5'-Nucleotidase C-terminal" evidence="4">
    <location>
        <begin position="293"/>
        <end position="425"/>
    </location>
</feature>
<dbReference type="GO" id="GO:0008768">
    <property type="term" value="F:UDP-sugar diphosphatase activity"/>
    <property type="evidence" value="ECO:0007669"/>
    <property type="project" value="TreeGrafter"/>
</dbReference>
<keyword evidence="2" id="KW-0378">Hydrolase</keyword>
<name>A0A3A6PBL8_9BACL</name>
<reference evidence="5 6" key="1">
    <citation type="submission" date="2018-09" db="EMBL/GenBank/DDBJ databases">
        <title>Paenibacillus aracenensis nov. sp. isolated from a cave in southern Spain.</title>
        <authorList>
            <person name="Jurado V."/>
            <person name="Gutierrez-Patricio S."/>
            <person name="Gonzalez-Pimentel J.L."/>
            <person name="Miller A.Z."/>
            <person name="Laiz L."/>
            <person name="Saiz-Jimenez C."/>
        </authorList>
    </citation>
    <scope>NUCLEOTIDE SEQUENCE [LARGE SCALE GENOMIC DNA]</scope>
    <source>
        <strain evidence="5 6">JCM 19203</strain>
    </source>
</reference>
<evidence type="ECO:0000259" key="4">
    <source>
        <dbReference type="Pfam" id="PF02872"/>
    </source>
</evidence>
<comment type="caution">
    <text evidence="5">The sequence shown here is derived from an EMBL/GenBank/DDBJ whole genome shotgun (WGS) entry which is preliminary data.</text>
</comment>
<evidence type="ECO:0000313" key="6">
    <source>
        <dbReference type="Proteomes" id="UP000267798"/>
    </source>
</evidence>
<dbReference type="Pfam" id="PF02872">
    <property type="entry name" value="5_nucleotid_C"/>
    <property type="match status" value="1"/>
</dbReference>
<proteinExistence type="inferred from homology"/>
<sequence length="479" mass="52147">MTEANDAQVVLLHSNDIHSRLENAARIAAIIADERRVIGADRVLAVDIGDHMDRMRMETEGSEGRVNLALLQEAGYEAITLGNNEGLTYTGAALHELYSSPSRFAVVCANMALDSTGERPEWMQPAMIVEKNGLSIGLVGATANYAPFYKLLGWTTTPPLDAIREQVRELRSRCDVMVVMSHLGLPLDRQMAEEIPGIDLILGGHTHHLLEEPIVIGQTTLCAAGKFGDYVGRVEIRIDSETGKPVFSACCLPTGAYPERPEAEAIIRTYGEDAKQRLGKVLATLVHPLPARVDRESALPNLLAAGLRRHADAEIGIVNAGQLLGGLAIGDVSAGELHALCPSPINPCRMMIAGAHLREALEQSLLDEYVFKPIRGFGFRGEVLGMLAVDGLSVTYDASRPPMQRIIAITVNGEPFSEERIYSVGSIDMFSFRAGYESLANGESYTFYLPEFIRDIIAGELLSESALSSCHQLKWRALE</sequence>
<evidence type="ECO:0000259" key="3">
    <source>
        <dbReference type="Pfam" id="PF00149"/>
    </source>
</evidence>